<gene>
    <name evidence="6" type="primary">AVEN_108472_1</name>
    <name evidence="6" type="ORF">NPIL_634641</name>
</gene>
<name>A0A8X6QIT4_NEPPI</name>
<evidence type="ECO:0000256" key="4">
    <source>
        <dbReference type="SAM" id="MobiDB-lite"/>
    </source>
</evidence>
<dbReference type="InterPro" id="IPR027141">
    <property type="entry name" value="LSm4/Sm_D1/D3"/>
</dbReference>
<dbReference type="Proteomes" id="UP000887013">
    <property type="component" value="Unassembled WGS sequence"/>
</dbReference>
<dbReference type="SMART" id="SM00651">
    <property type="entry name" value="Sm"/>
    <property type="match status" value="1"/>
</dbReference>
<dbReference type="Pfam" id="PF01423">
    <property type="entry name" value="LSM"/>
    <property type="match status" value="1"/>
</dbReference>
<feature type="region of interest" description="Disordered" evidence="4">
    <location>
        <begin position="119"/>
        <end position="175"/>
    </location>
</feature>
<dbReference type="GO" id="GO:0005681">
    <property type="term" value="C:spliceosomal complex"/>
    <property type="evidence" value="ECO:0007669"/>
    <property type="project" value="UniProtKB-KW"/>
</dbReference>
<dbReference type="SUPFAM" id="SSF50182">
    <property type="entry name" value="Sm-like ribonucleoproteins"/>
    <property type="match status" value="1"/>
</dbReference>
<reference evidence="6" key="1">
    <citation type="submission" date="2020-08" db="EMBL/GenBank/DDBJ databases">
        <title>Multicomponent nature underlies the extraordinary mechanical properties of spider dragline silk.</title>
        <authorList>
            <person name="Kono N."/>
            <person name="Nakamura H."/>
            <person name="Mori M."/>
            <person name="Yoshida Y."/>
            <person name="Ohtoshi R."/>
            <person name="Malay A.D."/>
            <person name="Moran D.A.P."/>
            <person name="Tomita M."/>
            <person name="Numata K."/>
            <person name="Arakawa K."/>
        </authorList>
    </citation>
    <scope>NUCLEOTIDE SEQUENCE</scope>
</reference>
<evidence type="ECO:0000313" key="7">
    <source>
        <dbReference type="Proteomes" id="UP000887013"/>
    </source>
</evidence>
<accession>A0A8X6QIT4</accession>
<sequence length="175" mass="18201">MSDSRLASTSRAPGDSKSSGEAKTKKYEDSVPVKLLTEYVNKKITVDTSKGEVFEGVLVESEENLSLSLNDVKATFASGHTTEMENVYIKGHKVRFIALSEDEAKDTVNRLQKLAISARGVASRGRGGRGGGSRGGGGGGSRGGGGGGGRGGYSDRGGYSSKGSSYSYSFSRSGR</sequence>
<feature type="compositionally biased region" description="Basic and acidic residues" evidence="4">
    <location>
        <begin position="18"/>
        <end position="28"/>
    </location>
</feature>
<evidence type="ECO:0000256" key="3">
    <source>
        <dbReference type="ARBA" id="ARBA00023242"/>
    </source>
</evidence>
<dbReference type="GO" id="GO:0006396">
    <property type="term" value="P:RNA processing"/>
    <property type="evidence" value="ECO:0007669"/>
    <property type="project" value="InterPro"/>
</dbReference>
<keyword evidence="7" id="KW-1185">Reference proteome</keyword>
<comment type="subcellular location">
    <subcellularLocation>
        <location evidence="1">Nucleus</location>
    </subcellularLocation>
</comment>
<dbReference type="Gene3D" id="2.30.30.100">
    <property type="match status" value="1"/>
</dbReference>
<organism evidence="6 7">
    <name type="scientific">Nephila pilipes</name>
    <name type="common">Giant wood spider</name>
    <name type="synonym">Nephila maculata</name>
    <dbReference type="NCBI Taxonomy" id="299642"/>
    <lineage>
        <taxon>Eukaryota</taxon>
        <taxon>Metazoa</taxon>
        <taxon>Ecdysozoa</taxon>
        <taxon>Arthropoda</taxon>
        <taxon>Chelicerata</taxon>
        <taxon>Arachnida</taxon>
        <taxon>Araneae</taxon>
        <taxon>Araneomorphae</taxon>
        <taxon>Entelegynae</taxon>
        <taxon>Araneoidea</taxon>
        <taxon>Nephilidae</taxon>
        <taxon>Nephila</taxon>
    </lineage>
</organism>
<dbReference type="EMBL" id="BMAW01128814">
    <property type="protein sequence ID" value="GFU27525.1"/>
    <property type="molecule type" value="Genomic_DNA"/>
</dbReference>
<dbReference type="PANTHER" id="PTHR23338">
    <property type="entry name" value="SMALL NUCLEAR RIBONUCLEOPROTEIN SM"/>
    <property type="match status" value="1"/>
</dbReference>
<evidence type="ECO:0000256" key="2">
    <source>
        <dbReference type="ARBA" id="ARBA00022728"/>
    </source>
</evidence>
<feature type="compositionally biased region" description="Polar residues" evidence="4">
    <location>
        <begin position="1"/>
        <end position="17"/>
    </location>
</feature>
<comment type="caution">
    <text evidence="6">The sequence shown here is derived from an EMBL/GenBank/DDBJ whole genome shotgun (WGS) entry which is preliminary data.</text>
</comment>
<evidence type="ECO:0000313" key="6">
    <source>
        <dbReference type="EMBL" id="GFU27525.1"/>
    </source>
</evidence>
<feature type="domain" description="Sm" evidence="5">
    <location>
        <begin position="34"/>
        <end position="99"/>
    </location>
</feature>
<feature type="compositionally biased region" description="Gly residues" evidence="4">
    <location>
        <begin position="128"/>
        <end position="155"/>
    </location>
</feature>
<evidence type="ECO:0000259" key="5">
    <source>
        <dbReference type="SMART" id="SM00651"/>
    </source>
</evidence>
<dbReference type="AlphaFoldDB" id="A0A8X6QIT4"/>
<proteinExistence type="predicted"/>
<feature type="region of interest" description="Disordered" evidence="4">
    <location>
        <begin position="1"/>
        <end position="28"/>
    </location>
</feature>
<keyword evidence="2" id="KW-0508">mRNA splicing</keyword>
<evidence type="ECO:0000256" key="1">
    <source>
        <dbReference type="ARBA" id="ARBA00004123"/>
    </source>
</evidence>
<dbReference type="InterPro" id="IPR001163">
    <property type="entry name" value="Sm_dom_euk/arc"/>
</dbReference>
<feature type="compositionally biased region" description="Low complexity" evidence="4">
    <location>
        <begin position="156"/>
        <end position="175"/>
    </location>
</feature>
<keyword evidence="2" id="KW-0507">mRNA processing</keyword>
<keyword evidence="3" id="KW-0539">Nucleus</keyword>
<dbReference type="OrthoDB" id="6425924at2759"/>
<keyword evidence="2" id="KW-0747">Spliceosome</keyword>
<protein>
    <submittedName>
        <fullName evidence="6">Sm domain-containing protein</fullName>
    </submittedName>
</protein>
<dbReference type="InterPro" id="IPR010920">
    <property type="entry name" value="LSM_dom_sf"/>
</dbReference>